<evidence type="ECO:0000256" key="1">
    <source>
        <dbReference type="SAM" id="MobiDB-lite"/>
    </source>
</evidence>
<feature type="compositionally biased region" description="Polar residues" evidence="1">
    <location>
        <begin position="45"/>
        <end position="60"/>
    </location>
</feature>
<feature type="compositionally biased region" description="Low complexity" evidence="1">
    <location>
        <begin position="35"/>
        <end position="44"/>
    </location>
</feature>
<name>A0ABX7TJL0_STRCY</name>
<dbReference type="EMBL" id="CP071839">
    <property type="protein sequence ID" value="QTD96531.1"/>
    <property type="molecule type" value="Genomic_DNA"/>
</dbReference>
<proteinExistence type="predicted"/>
<dbReference type="Proteomes" id="UP000663908">
    <property type="component" value="Chromosome"/>
</dbReference>
<feature type="compositionally biased region" description="Low complexity" evidence="1">
    <location>
        <begin position="14"/>
        <end position="24"/>
    </location>
</feature>
<feature type="compositionally biased region" description="Polar residues" evidence="1">
    <location>
        <begin position="70"/>
        <end position="80"/>
    </location>
</feature>
<protein>
    <recommendedName>
        <fullName evidence="4">ATP-binding protein</fullName>
    </recommendedName>
</protein>
<keyword evidence="3" id="KW-1185">Reference proteome</keyword>
<organism evidence="2 3">
    <name type="scientific">Streptomyces cyanogenus</name>
    <dbReference type="NCBI Taxonomy" id="80860"/>
    <lineage>
        <taxon>Bacteria</taxon>
        <taxon>Bacillati</taxon>
        <taxon>Actinomycetota</taxon>
        <taxon>Actinomycetes</taxon>
        <taxon>Kitasatosporales</taxon>
        <taxon>Streptomycetaceae</taxon>
        <taxon>Streptomyces</taxon>
    </lineage>
</organism>
<evidence type="ECO:0008006" key="4">
    <source>
        <dbReference type="Google" id="ProtNLM"/>
    </source>
</evidence>
<feature type="region of interest" description="Disordered" evidence="1">
    <location>
        <begin position="1"/>
        <end position="84"/>
    </location>
</feature>
<evidence type="ECO:0000313" key="3">
    <source>
        <dbReference type="Proteomes" id="UP000663908"/>
    </source>
</evidence>
<evidence type="ECO:0000313" key="2">
    <source>
        <dbReference type="EMBL" id="QTD96531.1"/>
    </source>
</evidence>
<feature type="compositionally biased region" description="Basic and acidic residues" evidence="1">
    <location>
        <begin position="133"/>
        <end position="143"/>
    </location>
</feature>
<sequence>MPPPGPWASVPVVQAGAPGLDPGPDQGGDDELGEPETPGEPGTGKTSLLWNLTTRLTGRSSLPDPAAETMPNSGSASPATASHDPVRDDALRWLADSPYLAQATMRLRDSAVRHRRTPPTDPAWPEALPGAGDPEHAEGTLDR</sequence>
<gene>
    <name evidence="2" type="ORF">S1361_04175</name>
</gene>
<reference evidence="2 3" key="1">
    <citation type="submission" date="2021-03" db="EMBL/GenBank/DDBJ databases">
        <title>Complete genome sequence of Streptomyces cyanogenus S136, producer of anticancer angucycline landomycin A.</title>
        <authorList>
            <person name="Hrab P."/>
            <person name="Ruckert C."/>
            <person name="Busche T."/>
            <person name="Ostash I."/>
            <person name="Kalinowski J."/>
            <person name="Fedorenko V."/>
            <person name="Yushchuk O."/>
            <person name="Ostash B."/>
        </authorList>
    </citation>
    <scope>NUCLEOTIDE SEQUENCE [LARGE SCALE GENOMIC DNA]</scope>
    <source>
        <strain evidence="2 3">S136</strain>
    </source>
</reference>
<feature type="region of interest" description="Disordered" evidence="1">
    <location>
        <begin position="110"/>
        <end position="143"/>
    </location>
</feature>
<accession>A0ABX7TJL0</accession>